<dbReference type="Proteomes" id="UP000887577">
    <property type="component" value="Unplaced"/>
</dbReference>
<feature type="compositionally biased region" description="Polar residues" evidence="2">
    <location>
        <begin position="1232"/>
        <end position="1243"/>
    </location>
</feature>
<feature type="compositionally biased region" description="Polar residues" evidence="2">
    <location>
        <begin position="1161"/>
        <end position="1170"/>
    </location>
</feature>
<feature type="compositionally biased region" description="Low complexity" evidence="2">
    <location>
        <begin position="564"/>
        <end position="574"/>
    </location>
</feature>
<feature type="compositionally biased region" description="Polar residues" evidence="2">
    <location>
        <begin position="907"/>
        <end position="916"/>
    </location>
</feature>
<feature type="region of interest" description="Disordered" evidence="2">
    <location>
        <begin position="542"/>
        <end position="598"/>
    </location>
</feature>
<organism evidence="3 4">
    <name type="scientific">Panagrolaimus superbus</name>
    <dbReference type="NCBI Taxonomy" id="310955"/>
    <lineage>
        <taxon>Eukaryota</taxon>
        <taxon>Metazoa</taxon>
        <taxon>Ecdysozoa</taxon>
        <taxon>Nematoda</taxon>
        <taxon>Chromadorea</taxon>
        <taxon>Rhabditida</taxon>
        <taxon>Tylenchina</taxon>
        <taxon>Panagrolaimomorpha</taxon>
        <taxon>Panagrolaimoidea</taxon>
        <taxon>Panagrolaimidae</taxon>
        <taxon>Panagrolaimus</taxon>
    </lineage>
</organism>
<feature type="coiled-coil region" evidence="1">
    <location>
        <begin position="675"/>
        <end position="747"/>
    </location>
</feature>
<name>A0A914YCB7_9BILA</name>
<feature type="region of interest" description="Disordered" evidence="2">
    <location>
        <begin position="1036"/>
        <end position="1296"/>
    </location>
</feature>
<feature type="compositionally biased region" description="Basic residues" evidence="2">
    <location>
        <begin position="1271"/>
        <end position="1280"/>
    </location>
</feature>
<keyword evidence="3" id="KW-1185">Reference proteome</keyword>
<feature type="compositionally biased region" description="Polar residues" evidence="2">
    <location>
        <begin position="1196"/>
        <end position="1221"/>
    </location>
</feature>
<feature type="compositionally biased region" description="Basic residues" evidence="2">
    <location>
        <begin position="1100"/>
        <end position="1112"/>
    </location>
</feature>
<evidence type="ECO:0000256" key="2">
    <source>
        <dbReference type="SAM" id="MobiDB-lite"/>
    </source>
</evidence>
<reference evidence="4" key="1">
    <citation type="submission" date="2022-11" db="UniProtKB">
        <authorList>
            <consortium name="WormBaseParasite"/>
        </authorList>
    </citation>
    <scope>IDENTIFICATION</scope>
</reference>
<feature type="region of interest" description="Disordered" evidence="2">
    <location>
        <begin position="895"/>
        <end position="919"/>
    </location>
</feature>
<dbReference type="WBParaSite" id="PSU_v2.g16941.t1">
    <property type="protein sequence ID" value="PSU_v2.g16941.t1"/>
    <property type="gene ID" value="PSU_v2.g16941"/>
</dbReference>
<proteinExistence type="predicted"/>
<feature type="region of interest" description="Disordered" evidence="2">
    <location>
        <begin position="482"/>
        <end position="510"/>
    </location>
</feature>
<sequence>MYLKIYFKLEEWLDILLHGSEEDRMKHFPEMTQLNFWKNCYHYPGMRDSMRMDTDGVFHFPEHFHSKNKPKLSERINNLQCEELTTNELHELLLKLRLATTDNSEKNLRNRVESQEQTSKLLAKFEDFNDRRARASMILFSLAEATFNYKRQLPESIANAFDDPLKMLTQEAVLINRGRVPPRQQSRCNKRAANTSKNLIEKAINIQKKFNLIPQKENEAGERVVGDKDEWMHMEGDNDADLNERELTEVLYTQYIETNRTASNVNRLKEINQRLLCYFRREDYRNQVFDSIIKSHKATTFIPPEIEKPTTTETLETTLSLIRIFGEIPNRQTKRSKKKIKKQLRNELQTVSSARKIVRQPKRKAFASKAWLARAKIYREKRELIRKNARSAIIEAQNRQSTEEDIQNNIKIVKKLWPIPTNASQKKIKPKKVVEKQVTQIDVSTPIKNKTSKPSKNIIKRPKISPLVSQSLTGPEIFAKKTEREKRTKMPAVSEIQESGPNDMTKGTSTVVNNTSKENAVAVIFDQTAKLLGIRSFEQLKEKTKKEKPKKEKKKNQKESKSVATQKITKQSTKIIKKKKAKKSNKENEHQKSKEVQKAMSLKESMELKNKHDEIIIEREVIRRKPENLAETATQSKSTLCAVIKTIYVNSEENNVVEANLQTTNSYLFKKHQEKIAKEKLLNDFKRKARELQARLKLEAKKRRERRRREAMERERIILIEKAEKEKQRAEKLQERVEKVFKEQEARAKKEAEIAAIIDEITTSRRSSSITSIKSLTISREELYSLSERARSMSPNIPEIIPLTKENLQIHNEMTLNANTENHDISQTTNHVQIIPEVQQNQQQSDSDITNIEADGTAIIVVKENITKEATTSSVPSHVKLTDTTVTIKKSSSCKTDKKIKRKRNASMGNASSTDMGSIVKSTKARSEEAVTNAAVIVVTRSLDSGSSNSPELGKDFGTFLAETQRRSNESVKKSDDIILEYAEQMPEMPLVIERPSPINMDDIEEPPSPIMEEEAQFTHEDLPLKESSSVINASEEDHEVDANTTMSTTSSKGLRGLGKRIRGRYDKKVKWSRKKITKTTPTLPPPPQGETPAQQQPPKKPRKPRQKHKWRQTPSRTPSPPPPSPPLPPKRRRAQAVPFQINYESPRKRKRAENQENDNTDSQPPSLTPMSRGESTLRERTASVQPIKTPEKSVPKSTTSVAKATKNLTGKMNSSSTKSLENPPILKAISPTKSTNSNTLPQQPRRVGRPRKLVETTNDQPSTSSATKPLGKRIIKKRISLSPEPIPIKRKSQRK</sequence>
<keyword evidence="1" id="KW-0175">Coiled coil</keyword>
<evidence type="ECO:0000256" key="1">
    <source>
        <dbReference type="SAM" id="Coils"/>
    </source>
</evidence>
<feature type="compositionally biased region" description="Basic and acidic residues" evidence="2">
    <location>
        <begin position="584"/>
        <end position="597"/>
    </location>
</feature>
<feature type="compositionally biased region" description="Basic residues" evidence="2">
    <location>
        <begin position="546"/>
        <end position="556"/>
    </location>
</feature>
<evidence type="ECO:0000313" key="3">
    <source>
        <dbReference type="Proteomes" id="UP000887577"/>
    </source>
</evidence>
<feature type="compositionally biased region" description="Pro residues" evidence="2">
    <location>
        <begin position="1118"/>
        <end position="1129"/>
    </location>
</feature>
<accession>A0A914YCB7</accession>
<protein>
    <submittedName>
        <fullName evidence="4">Uncharacterized protein</fullName>
    </submittedName>
</protein>
<feature type="compositionally biased region" description="Polar residues" evidence="2">
    <location>
        <begin position="496"/>
        <end position="510"/>
    </location>
</feature>
<feature type="compositionally biased region" description="Polar residues" evidence="2">
    <location>
        <begin position="1256"/>
        <end position="1268"/>
    </location>
</feature>
<evidence type="ECO:0000313" key="4">
    <source>
        <dbReference type="WBParaSite" id="PSU_v2.g16941.t1"/>
    </source>
</evidence>
<feature type="compositionally biased region" description="Polar residues" evidence="2">
    <location>
        <begin position="1043"/>
        <end position="1052"/>
    </location>
</feature>